<reference evidence="1" key="1">
    <citation type="journal article" date="2015" name="Nature">
        <title>Complex archaea that bridge the gap between prokaryotes and eukaryotes.</title>
        <authorList>
            <person name="Spang A."/>
            <person name="Saw J.H."/>
            <person name="Jorgensen S.L."/>
            <person name="Zaremba-Niedzwiedzka K."/>
            <person name="Martijn J."/>
            <person name="Lind A.E."/>
            <person name="van Eijk R."/>
            <person name="Schleper C."/>
            <person name="Guy L."/>
            <person name="Ettema T.J."/>
        </authorList>
    </citation>
    <scope>NUCLEOTIDE SEQUENCE</scope>
</reference>
<sequence>MGEFLMYEELTKAMTLLGSDPRTIFLGQTVEYSGSGMYDTLKGVPMDKRLEVGIMEDTQLGMSIGLSLEGYIPISIYPRFDFLILAMNQLVNHLDKISEMSNGEFNPKVIIRTAVGATEPLYPGIQHCSDYTSGFRDILKNVDVIKLDKAEDVVESYKCALNSDRSSLLIEVSNAS</sequence>
<organism evidence="1">
    <name type="scientific">marine sediment metagenome</name>
    <dbReference type="NCBI Taxonomy" id="412755"/>
    <lineage>
        <taxon>unclassified sequences</taxon>
        <taxon>metagenomes</taxon>
        <taxon>ecological metagenomes</taxon>
    </lineage>
</organism>
<evidence type="ECO:0000313" key="1">
    <source>
        <dbReference type="EMBL" id="KKN20839.1"/>
    </source>
</evidence>
<dbReference type="InterPro" id="IPR029061">
    <property type="entry name" value="THDP-binding"/>
</dbReference>
<dbReference type="EMBL" id="LAZR01003203">
    <property type="protein sequence ID" value="KKN20839.1"/>
    <property type="molecule type" value="Genomic_DNA"/>
</dbReference>
<dbReference type="Gene3D" id="3.40.50.970">
    <property type="match status" value="1"/>
</dbReference>
<dbReference type="AlphaFoldDB" id="A0A0F9NSG3"/>
<gene>
    <name evidence="1" type="ORF">LCGC14_0931430</name>
</gene>
<name>A0A0F9NSG3_9ZZZZ</name>
<accession>A0A0F9NSG3</accession>
<protein>
    <submittedName>
        <fullName evidence="1">Uncharacterized protein</fullName>
    </submittedName>
</protein>
<proteinExistence type="predicted"/>
<comment type="caution">
    <text evidence="1">The sequence shown here is derived from an EMBL/GenBank/DDBJ whole genome shotgun (WGS) entry which is preliminary data.</text>
</comment>
<dbReference type="SUPFAM" id="SSF52518">
    <property type="entry name" value="Thiamin diphosphate-binding fold (THDP-binding)"/>
    <property type="match status" value="1"/>
</dbReference>